<organism evidence="1 2">
    <name type="scientific">Rubroshorea leprosula</name>
    <dbReference type="NCBI Taxonomy" id="152421"/>
    <lineage>
        <taxon>Eukaryota</taxon>
        <taxon>Viridiplantae</taxon>
        <taxon>Streptophyta</taxon>
        <taxon>Embryophyta</taxon>
        <taxon>Tracheophyta</taxon>
        <taxon>Spermatophyta</taxon>
        <taxon>Magnoliopsida</taxon>
        <taxon>eudicotyledons</taxon>
        <taxon>Gunneridae</taxon>
        <taxon>Pentapetalae</taxon>
        <taxon>rosids</taxon>
        <taxon>malvids</taxon>
        <taxon>Malvales</taxon>
        <taxon>Dipterocarpaceae</taxon>
        <taxon>Rubroshorea</taxon>
    </lineage>
</organism>
<comment type="caution">
    <text evidence="1">The sequence shown here is derived from an EMBL/GenBank/DDBJ whole genome shotgun (WGS) entry which is preliminary data.</text>
</comment>
<reference evidence="1 2" key="1">
    <citation type="journal article" date="2021" name="Commun. Biol.">
        <title>The genome of Shorea leprosula (Dipterocarpaceae) highlights the ecological relevance of drought in aseasonal tropical rainforests.</title>
        <authorList>
            <person name="Ng K.K.S."/>
            <person name="Kobayashi M.J."/>
            <person name="Fawcett J.A."/>
            <person name="Hatakeyama M."/>
            <person name="Paape T."/>
            <person name="Ng C.H."/>
            <person name="Ang C.C."/>
            <person name="Tnah L.H."/>
            <person name="Lee C.T."/>
            <person name="Nishiyama T."/>
            <person name="Sese J."/>
            <person name="O'Brien M.J."/>
            <person name="Copetti D."/>
            <person name="Mohd Noor M.I."/>
            <person name="Ong R.C."/>
            <person name="Putra M."/>
            <person name="Sireger I.Z."/>
            <person name="Indrioko S."/>
            <person name="Kosugi Y."/>
            <person name="Izuno A."/>
            <person name="Isagi Y."/>
            <person name="Lee S.L."/>
            <person name="Shimizu K.K."/>
        </authorList>
    </citation>
    <scope>NUCLEOTIDE SEQUENCE [LARGE SCALE GENOMIC DNA]</scope>
    <source>
        <strain evidence="1">214</strain>
    </source>
</reference>
<name>A0AAV5M3P7_9ROSI</name>
<evidence type="ECO:0000313" key="1">
    <source>
        <dbReference type="EMBL" id="GKV43659.1"/>
    </source>
</evidence>
<gene>
    <name evidence="1" type="ORF">SLEP1_g50923</name>
</gene>
<accession>A0AAV5M3P7</accession>
<evidence type="ECO:0000313" key="2">
    <source>
        <dbReference type="Proteomes" id="UP001054252"/>
    </source>
</evidence>
<keyword evidence="2" id="KW-1185">Reference proteome</keyword>
<dbReference type="Proteomes" id="UP001054252">
    <property type="component" value="Unassembled WGS sequence"/>
</dbReference>
<protein>
    <submittedName>
        <fullName evidence="1">Uncharacterized protein</fullName>
    </submittedName>
</protein>
<sequence>MFKGTEVDGDKLYVIWLRKNYYMFKGTEVDEDKLFSLVQTRSHQWKAARSYQWIAVRSRQSAFSFSEWLMIPKECDRLLQKNNKKEVGRIVNLVLGEGNQ</sequence>
<proteinExistence type="predicted"/>
<dbReference type="EMBL" id="BPVZ01000171">
    <property type="protein sequence ID" value="GKV43659.1"/>
    <property type="molecule type" value="Genomic_DNA"/>
</dbReference>
<dbReference type="AlphaFoldDB" id="A0AAV5M3P7"/>